<keyword evidence="1" id="KW-0805">Transcription regulation</keyword>
<feature type="domain" description="HTH luxR-type" evidence="4">
    <location>
        <begin position="118"/>
        <end position="181"/>
    </location>
</feature>
<dbReference type="PROSITE" id="PS50043">
    <property type="entry name" value="HTH_LUXR_2"/>
    <property type="match status" value="1"/>
</dbReference>
<dbReference type="Pfam" id="PF00196">
    <property type="entry name" value="GerE"/>
    <property type="match status" value="1"/>
</dbReference>
<accession>A0A6M1PVP6</accession>
<proteinExistence type="predicted"/>
<dbReference type="GO" id="GO:0003677">
    <property type="term" value="F:DNA binding"/>
    <property type="evidence" value="ECO:0007669"/>
    <property type="project" value="UniProtKB-KW"/>
</dbReference>
<dbReference type="AlphaFoldDB" id="A0A6M1PVP6"/>
<evidence type="ECO:0000259" key="4">
    <source>
        <dbReference type="PROSITE" id="PS50043"/>
    </source>
</evidence>
<dbReference type="SUPFAM" id="SSF46894">
    <property type="entry name" value="C-terminal effector domain of the bipartite response regulators"/>
    <property type="match status" value="1"/>
</dbReference>
<dbReference type="Gene3D" id="1.10.10.10">
    <property type="entry name" value="Winged helix-like DNA-binding domain superfamily/Winged helix DNA-binding domain"/>
    <property type="match status" value="1"/>
</dbReference>
<dbReference type="Proteomes" id="UP000480151">
    <property type="component" value="Unassembled WGS sequence"/>
</dbReference>
<organism evidence="5 6">
    <name type="scientific">Paenibacillus apii</name>
    <dbReference type="NCBI Taxonomy" id="1850370"/>
    <lineage>
        <taxon>Bacteria</taxon>
        <taxon>Bacillati</taxon>
        <taxon>Bacillota</taxon>
        <taxon>Bacilli</taxon>
        <taxon>Bacillales</taxon>
        <taxon>Paenibacillaceae</taxon>
        <taxon>Paenibacillus</taxon>
    </lineage>
</organism>
<keyword evidence="2" id="KW-0238">DNA-binding</keyword>
<keyword evidence="3" id="KW-0804">Transcription</keyword>
<dbReference type="InterPro" id="IPR036388">
    <property type="entry name" value="WH-like_DNA-bd_sf"/>
</dbReference>
<evidence type="ECO:0000256" key="1">
    <source>
        <dbReference type="ARBA" id="ARBA00023015"/>
    </source>
</evidence>
<dbReference type="SMART" id="SM00421">
    <property type="entry name" value="HTH_LUXR"/>
    <property type="match status" value="1"/>
</dbReference>
<gene>
    <name evidence="5" type="ORF">G5B47_17610</name>
</gene>
<dbReference type="InterPro" id="IPR016032">
    <property type="entry name" value="Sig_transdc_resp-reg_C-effctor"/>
</dbReference>
<evidence type="ECO:0000313" key="5">
    <source>
        <dbReference type="EMBL" id="NGM84231.1"/>
    </source>
</evidence>
<sequence length="181" mass="20058">MRCTYYSDLLNPAIRTAGIYLIYSYMFRGGILVSSPFGSEISRKVYRGFGFHTVEGATHVNYDGVTPTPTYAVDTRGAKLQDFLERLFYRAGLTWQGNDPKKPAAPAEPAQAEAAESAVDGEQLLTKREKEVVRLVLAGCSNSEVAKTLYISEITVKKHLISIYAKLGITKRIQLAKKFPS</sequence>
<dbReference type="GO" id="GO:0006355">
    <property type="term" value="P:regulation of DNA-templated transcription"/>
    <property type="evidence" value="ECO:0007669"/>
    <property type="project" value="InterPro"/>
</dbReference>
<dbReference type="InterPro" id="IPR000792">
    <property type="entry name" value="Tscrpt_reg_LuxR_C"/>
</dbReference>
<keyword evidence="6" id="KW-1185">Reference proteome</keyword>
<dbReference type="PRINTS" id="PR00038">
    <property type="entry name" value="HTHLUXR"/>
</dbReference>
<dbReference type="EMBL" id="JAAKGU010000008">
    <property type="protein sequence ID" value="NGM84231.1"/>
    <property type="molecule type" value="Genomic_DNA"/>
</dbReference>
<evidence type="ECO:0000313" key="6">
    <source>
        <dbReference type="Proteomes" id="UP000480151"/>
    </source>
</evidence>
<evidence type="ECO:0000256" key="2">
    <source>
        <dbReference type="ARBA" id="ARBA00023125"/>
    </source>
</evidence>
<dbReference type="PANTHER" id="PTHR44688">
    <property type="entry name" value="DNA-BINDING TRANSCRIPTIONAL ACTIVATOR DEVR_DOSR"/>
    <property type="match status" value="1"/>
</dbReference>
<evidence type="ECO:0000256" key="3">
    <source>
        <dbReference type="ARBA" id="ARBA00023163"/>
    </source>
</evidence>
<dbReference type="CDD" id="cd06170">
    <property type="entry name" value="LuxR_C_like"/>
    <property type="match status" value="1"/>
</dbReference>
<dbReference type="PROSITE" id="PS00622">
    <property type="entry name" value="HTH_LUXR_1"/>
    <property type="match status" value="1"/>
</dbReference>
<comment type="caution">
    <text evidence="5">The sequence shown here is derived from an EMBL/GenBank/DDBJ whole genome shotgun (WGS) entry which is preliminary data.</text>
</comment>
<name>A0A6M1PVP6_9BACL</name>
<protein>
    <submittedName>
        <fullName evidence="5">Helix-turn-helix transcriptional regulator</fullName>
    </submittedName>
</protein>
<dbReference type="PANTHER" id="PTHR44688:SF16">
    <property type="entry name" value="DNA-BINDING TRANSCRIPTIONAL ACTIVATOR DEVR_DOSR"/>
    <property type="match status" value="1"/>
</dbReference>
<reference evidence="5 6" key="1">
    <citation type="submission" date="2020-02" db="EMBL/GenBank/DDBJ databases">
        <authorList>
            <person name="Gao J."/>
            <person name="Sun J."/>
        </authorList>
    </citation>
    <scope>NUCLEOTIDE SEQUENCE [LARGE SCALE GENOMIC DNA]</scope>
    <source>
        <strain evidence="5 6">7124</strain>
    </source>
</reference>